<comment type="subcellular location">
    <subcellularLocation>
        <location evidence="1">Membrane</location>
    </subcellularLocation>
</comment>
<evidence type="ECO:0000313" key="7">
    <source>
        <dbReference type="EMBL" id="MBT2186258.1"/>
    </source>
</evidence>
<dbReference type="GO" id="GO:0051087">
    <property type="term" value="F:protein-folding chaperone binding"/>
    <property type="evidence" value="ECO:0007669"/>
    <property type="project" value="TreeGrafter"/>
</dbReference>
<sequence>MTVIVVLAMIFALLALRLFSVLGRRTGHEQQRQLPTPAEAPVAPRAPATGATDGRASGQRVTESAVAVPAQAGLRALIAADRTFDVSQFLGGARSAYSLILEAFWKGDRETLKRFCEEDVYAAFDSAIAQREAAGLTLDNKLVRIETANIVDAHVEEGKAYVAVHFESDLSAVTRDKEGTVVAGSLSDAVPTIETWTFSRDLRNRDPNWQLAETDEG</sequence>
<dbReference type="GO" id="GO:0005840">
    <property type="term" value="C:ribosome"/>
    <property type="evidence" value="ECO:0007669"/>
    <property type="project" value="UniProtKB-KW"/>
</dbReference>
<organism evidence="7 8">
    <name type="scientific">Sphingobium nicotianae</name>
    <dbReference type="NCBI Taxonomy" id="2782607"/>
    <lineage>
        <taxon>Bacteria</taxon>
        <taxon>Pseudomonadati</taxon>
        <taxon>Pseudomonadota</taxon>
        <taxon>Alphaproteobacteria</taxon>
        <taxon>Sphingomonadales</taxon>
        <taxon>Sphingomonadaceae</taxon>
        <taxon>Sphingobium</taxon>
    </lineage>
</organism>
<dbReference type="InterPro" id="IPR032710">
    <property type="entry name" value="NTF2-like_dom_sf"/>
</dbReference>
<dbReference type="Proteomes" id="UP001138757">
    <property type="component" value="Unassembled WGS sequence"/>
</dbReference>
<evidence type="ECO:0000313" key="8">
    <source>
        <dbReference type="Proteomes" id="UP001138757"/>
    </source>
</evidence>
<dbReference type="GO" id="GO:0030150">
    <property type="term" value="P:protein import into mitochondrial matrix"/>
    <property type="evidence" value="ECO:0007669"/>
    <property type="project" value="TreeGrafter"/>
</dbReference>
<keyword evidence="4" id="KW-0472">Membrane</keyword>
<proteinExistence type="inferred from homology"/>
<accession>A0A9X1DAP4</accession>
<dbReference type="PANTHER" id="PTHR10721">
    <property type="entry name" value="MITOCHONDRIAL IMPORT INNER MEMBRANE TRANSLOCASE SUBUNIT TIM44"/>
    <property type="match status" value="1"/>
</dbReference>
<keyword evidence="3" id="KW-0809">Transit peptide</keyword>
<keyword evidence="7" id="KW-0687">Ribonucleoprotein</keyword>
<dbReference type="EMBL" id="JAHGAW010000003">
    <property type="protein sequence ID" value="MBT2186258.1"/>
    <property type="molecule type" value="Genomic_DNA"/>
</dbReference>
<dbReference type="PANTHER" id="PTHR10721:SF1">
    <property type="entry name" value="MITOCHONDRIAL IMPORT INNER MEMBRANE TRANSLOCASE SUBUNIT TIM44"/>
    <property type="match status" value="1"/>
</dbReference>
<dbReference type="RefSeq" id="WP_214622018.1">
    <property type="nucleotide sequence ID" value="NZ_JAHGAW010000003.1"/>
</dbReference>
<feature type="compositionally biased region" description="Low complexity" evidence="5">
    <location>
        <begin position="35"/>
        <end position="48"/>
    </location>
</feature>
<dbReference type="SMART" id="SM00978">
    <property type="entry name" value="Tim44"/>
    <property type="match status" value="1"/>
</dbReference>
<dbReference type="PIRSF" id="PIRSF031890">
    <property type="entry name" value="UCP031890_transporter_Tim44"/>
    <property type="match status" value="1"/>
</dbReference>
<dbReference type="InterPro" id="IPR007379">
    <property type="entry name" value="Tim44-like_dom"/>
</dbReference>
<comment type="caution">
    <text evidence="7">The sequence shown here is derived from an EMBL/GenBank/DDBJ whole genome shotgun (WGS) entry which is preliminary data.</text>
</comment>
<keyword evidence="7" id="KW-0689">Ribosomal protein</keyword>
<dbReference type="NCBIfam" id="NF033779">
    <property type="entry name" value="Tim44_TimA_adap"/>
    <property type="match status" value="1"/>
</dbReference>
<evidence type="ECO:0000256" key="2">
    <source>
        <dbReference type="ARBA" id="ARBA00009597"/>
    </source>
</evidence>
<protein>
    <submittedName>
        <fullName evidence="7">39S ribosomal protein L45</fullName>
    </submittedName>
</protein>
<gene>
    <name evidence="7" type="ORF">KK488_04790</name>
</gene>
<dbReference type="Pfam" id="PF04280">
    <property type="entry name" value="Tim44"/>
    <property type="match status" value="1"/>
</dbReference>
<evidence type="ECO:0000259" key="6">
    <source>
        <dbReference type="SMART" id="SM00978"/>
    </source>
</evidence>
<dbReference type="GO" id="GO:0016020">
    <property type="term" value="C:membrane"/>
    <property type="evidence" value="ECO:0007669"/>
    <property type="project" value="UniProtKB-SubCell"/>
</dbReference>
<keyword evidence="8" id="KW-1185">Reference proteome</keyword>
<name>A0A9X1DAP4_9SPHN</name>
<dbReference type="SUPFAM" id="SSF54427">
    <property type="entry name" value="NTF2-like"/>
    <property type="match status" value="1"/>
</dbReference>
<evidence type="ECO:0000256" key="3">
    <source>
        <dbReference type="ARBA" id="ARBA00022946"/>
    </source>
</evidence>
<evidence type="ECO:0000256" key="1">
    <source>
        <dbReference type="ARBA" id="ARBA00004370"/>
    </source>
</evidence>
<dbReference type="Gene3D" id="3.10.450.240">
    <property type="match status" value="1"/>
</dbReference>
<dbReference type="InterPro" id="IPR039544">
    <property type="entry name" value="Tim44-like"/>
</dbReference>
<evidence type="ECO:0000256" key="4">
    <source>
        <dbReference type="ARBA" id="ARBA00023136"/>
    </source>
</evidence>
<feature type="region of interest" description="Disordered" evidence="5">
    <location>
        <begin position="29"/>
        <end position="58"/>
    </location>
</feature>
<dbReference type="AlphaFoldDB" id="A0A9X1DAP4"/>
<dbReference type="InterPro" id="IPR016985">
    <property type="entry name" value="UCP031890_Tim44-rel"/>
</dbReference>
<feature type="domain" description="Tim44-like" evidence="6">
    <location>
        <begin position="70"/>
        <end position="216"/>
    </location>
</feature>
<evidence type="ECO:0000256" key="5">
    <source>
        <dbReference type="SAM" id="MobiDB-lite"/>
    </source>
</evidence>
<comment type="similarity">
    <text evidence="2">Belongs to the Tim44 family.</text>
</comment>
<reference evidence="7" key="1">
    <citation type="submission" date="2021-05" db="EMBL/GenBank/DDBJ databases">
        <title>Genome of Sphingobium sp. strain.</title>
        <authorList>
            <person name="Fan R."/>
        </authorList>
    </citation>
    <scope>NUCLEOTIDE SEQUENCE</scope>
    <source>
        <strain evidence="7">H33</strain>
    </source>
</reference>